<organism evidence="1 2">
    <name type="scientific">Uncinocarpus reesii (strain UAMH 1704)</name>
    <dbReference type="NCBI Taxonomy" id="336963"/>
    <lineage>
        <taxon>Eukaryota</taxon>
        <taxon>Fungi</taxon>
        <taxon>Dikarya</taxon>
        <taxon>Ascomycota</taxon>
        <taxon>Pezizomycotina</taxon>
        <taxon>Eurotiomycetes</taxon>
        <taxon>Eurotiomycetidae</taxon>
        <taxon>Onygenales</taxon>
        <taxon>Onygenaceae</taxon>
        <taxon>Uncinocarpus</taxon>
    </lineage>
</organism>
<dbReference type="GeneID" id="8440791"/>
<evidence type="ECO:0000313" key="2">
    <source>
        <dbReference type="Proteomes" id="UP000002058"/>
    </source>
</evidence>
<dbReference type="InParanoid" id="C4JPV0"/>
<reference evidence="2" key="1">
    <citation type="journal article" date="2009" name="Genome Res.">
        <title>Comparative genomic analyses of the human fungal pathogens Coccidioides and their relatives.</title>
        <authorList>
            <person name="Sharpton T.J."/>
            <person name="Stajich J.E."/>
            <person name="Rounsley S.D."/>
            <person name="Gardner M.J."/>
            <person name="Wortman J.R."/>
            <person name="Jordar V.S."/>
            <person name="Maiti R."/>
            <person name="Kodira C.D."/>
            <person name="Neafsey D.E."/>
            <person name="Zeng Q."/>
            <person name="Hung C.-Y."/>
            <person name="McMahan C."/>
            <person name="Muszewska A."/>
            <person name="Grynberg M."/>
            <person name="Mandel M.A."/>
            <person name="Kellner E.M."/>
            <person name="Barker B.M."/>
            <person name="Galgiani J.N."/>
            <person name="Orbach M.J."/>
            <person name="Kirkland T.N."/>
            <person name="Cole G.T."/>
            <person name="Henn M.R."/>
            <person name="Birren B.W."/>
            <person name="Taylor J.W."/>
        </authorList>
    </citation>
    <scope>NUCLEOTIDE SEQUENCE [LARGE SCALE GENOMIC DNA]</scope>
    <source>
        <strain evidence="2">UAMH 1704</strain>
    </source>
</reference>
<name>C4JPV0_UNCRE</name>
<gene>
    <name evidence="1" type="ORF">UREG_04593</name>
</gene>
<proteinExistence type="predicted"/>
<dbReference type="EMBL" id="CH476616">
    <property type="protein sequence ID" value="EEP79747.1"/>
    <property type="molecule type" value="Genomic_DNA"/>
</dbReference>
<dbReference type="HOGENOM" id="CLU_2456442_0_0_1"/>
<dbReference type="AlphaFoldDB" id="C4JPV0"/>
<dbReference type="Proteomes" id="UP000002058">
    <property type="component" value="Unassembled WGS sequence"/>
</dbReference>
<accession>C4JPV0</accession>
<evidence type="ECO:0000313" key="1">
    <source>
        <dbReference type="EMBL" id="EEP79747.1"/>
    </source>
</evidence>
<dbReference type="KEGG" id="ure:UREG_04593"/>
<dbReference type="RefSeq" id="XP_002545076.1">
    <property type="nucleotide sequence ID" value="XM_002545030.1"/>
</dbReference>
<dbReference type="VEuPathDB" id="FungiDB:UREG_04593"/>
<sequence length="89" mass="9833">MGGEQDQPKVILGSNRVRTWLSTAIFARVDLEKLSDCHFGMQGRDSMAQTGKWQSRNSGRVTEDNDQVLGFALENQLWVGDMGIYLGGG</sequence>
<keyword evidence="2" id="KW-1185">Reference proteome</keyword>
<protein>
    <submittedName>
        <fullName evidence="1">Uncharacterized protein</fullName>
    </submittedName>
</protein>